<dbReference type="InParanoid" id="M4F970"/>
<dbReference type="GO" id="GO:0046872">
    <property type="term" value="F:metal ion binding"/>
    <property type="evidence" value="ECO:0007669"/>
    <property type="project" value="UniProtKB-KW"/>
</dbReference>
<dbReference type="STRING" id="51351.M4F970"/>
<dbReference type="PANTHER" id="PTHR10209">
    <property type="entry name" value="OXIDOREDUCTASE, 2OG-FE II OXYGENASE FAMILY PROTEIN"/>
    <property type="match status" value="1"/>
</dbReference>
<reference evidence="5" key="3">
    <citation type="submission" date="2023-03" db="UniProtKB">
        <authorList>
            <consortium name="EnsemblPlants"/>
        </authorList>
    </citation>
    <scope>IDENTIFICATION</scope>
    <source>
        <strain evidence="5">cv. Chiifu-401-42</strain>
    </source>
</reference>
<evidence type="ECO:0000256" key="2">
    <source>
        <dbReference type="ARBA" id="ARBA00023002"/>
    </source>
</evidence>
<evidence type="ECO:0000256" key="1">
    <source>
        <dbReference type="ARBA" id="ARBA00022723"/>
    </source>
</evidence>
<evidence type="ECO:0000259" key="4">
    <source>
        <dbReference type="Pfam" id="PF14226"/>
    </source>
</evidence>
<organism evidence="5 6">
    <name type="scientific">Brassica campestris</name>
    <name type="common">Field mustard</name>
    <dbReference type="NCBI Taxonomy" id="3711"/>
    <lineage>
        <taxon>Eukaryota</taxon>
        <taxon>Viridiplantae</taxon>
        <taxon>Streptophyta</taxon>
        <taxon>Embryophyta</taxon>
        <taxon>Tracheophyta</taxon>
        <taxon>Spermatophyta</taxon>
        <taxon>Magnoliopsida</taxon>
        <taxon>eudicotyledons</taxon>
        <taxon>Gunneridae</taxon>
        <taxon>Pentapetalae</taxon>
        <taxon>rosids</taxon>
        <taxon>malvids</taxon>
        <taxon>Brassicales</taxon>
        <taxon>Brassicaceae</taxon>
        <taxon>Brassiceae</taxon>
        <taxon>Brassica</taxon>
    </lineage>
</organism>
<dbReference type="InterPro" id="IPR026992">
    <property type="entry name" value="DIOX_N"/>
</dbReference>
<dbReference type="InterPro" id="IPR027443">
    <property type="entry name" value="IPNS-like_sf"/>
</dbReference>
<keyword evidence="1" id="KW-0479">Metal-binding</keyword>
<evidence type="ECO:0000256" key="3">
    <source>
        <dbReference type="ARBA" id="ARBA00023004"/>
    </source>
</evidence>
<keyword evidence="3" id="KW-0408">Iron</keyword>
<feature type="domain" description="Non-haem dioxygenase N-terminal" evidence="4">
    <location>
        <begin position="52"/>
        <end position="161"/>
    </location>
</feature>
<dbReference type="SUPFAM" id="SSF51197">
    <property type="entry name" value="Clavaminate synthase-like"/>
    <property type="match status" value="1"/>
</dbReference>
<dbReference type="PANTHER" id="PTHR10209:SF791">
    <property type="entry name" value="1-AMINOCYCLOPROPANE-1-CARBOXYLATE OXIDASE HOMOLOG 1"/>
    <property type="match status" value="1"/>
</dbReference>
<dbReference type="Gramene" id="Bra037633.1">
    <property type="protein sequence ID" value="Bra037633.1-P"/>
    <property type="gene ID" value="Bra037633"/>
</dbReference>
<dbReference type="AlphaFoldDB" id="M4F970"/>
<dbReference type="EnsemblPlants" id="Bra037633.1">
    <property type="protein sequence ID" value="Bra037633.1-P"/>
    <property type="gene ID" value="Bra037633"/>
</dbReference>
<evidence type="ECO:0000313" key="6">
    <source>
        <dbReference type="Proteomes" id="UP000011750"/>
    </source>
</evidence>
<dbReference type="OMA" id="MQFASAN"/>
<keyword evidence="6" id="KW-1185">Reference proteome</keyword>
<dbReference type="Proteomes" id="UP000011750">
    <property type="component" value="Chromosome A04"/>
</dbReference>
<dbReference type="Pfam" id="PF14226">
    <property type="entry name" value="DIOX_N"/>
    <property type="match status" value="1"/>
</dbReference>
<dbReference type="Gene3D" id="2.60.120.330">
    <property type="entry name" value="B-lactam Antibiotic, Isopenicillin N Synthase, Chain"/>
    <property type="match status" value="1"/>
</dbReference>
<proteinExistence type="predicted"/>
<protein>
    <recommendedName>
        <fullName evidence="4">Non-haem dioxygenase N-terminal domain-containing protein</fullName>
    </recommendedName>
</protein>
<keyword evidence="2" id="KW-0560">Oxidoreductase</keyword>
<evidence type="ECO:0000313" key="5">
    <source>
        <dbReference type="EnsemblPlants" id="Bra037633.1-P"/>
    </source>
</evidence>
<sequence length="167" mass="18987">MEETIKSLLDDSFESAMTLTNSGVPQVPDRYVLPPSQRPALGSSLGTREITLPIIDLSLLHEPLLRSSVIQEINMACKEFGFFQVINHGIPPSVVRDALDAATQFFDLPVEDKMLLVSADVHQPVRYGTSLNHSTDRVHYWRDFIKHYSYPLSKWIDMWPSNPPCYK</sequence>
<dbReference type="GO" id="GO:0016491">
    <property type="term" value="F:oxidoreductase activity"/>
    <property type="evidence" value="ECO:0007669"/>
    <property type="project" value="UniProtKB-KW"/>
</dbReference>
<name>M4F970_BRACM</name>
<reference evidence="5 6" key="2">
    <citation type="journal article" date="2018" name="Hortic Res">
        <title>Improved Brassica rapa reference genome by single-molecule sequencing and chromosome conformation capture technologies.</title>
        <authorList>
            <person name="Zhang L."/>
            <person name="Cai X."/>
            <person name="Wu J."/>
            <person name="Liu M."/>
            <person name="Grob S."/>
            <person name="Cheng F."/>
            <person name="Liang J."/>
            <person name="Cai C."/>
            <person name="Liu Z."/>
            <person name="Liu B."/>
            <person name="Wang F."/>
            <person name="Li S."/>
            <person name="Liu F."/>
            <person name="Li X."/>
            <person name="Cheng L."/>
            <person name="Yang W."/>
            <person name="Li M.H."/>
            <person name="Grossniklaus U."/>
            <person name="Zheng H."/>
            <person name="Wang X."/>
        </authorList>
    </citation>
    <scope>NUCLEOTIDE SEQUENCE [LARGE SCALE GENOMIC DNA]</scope>
    <source>
        <strain evidence="5 6">cv. Chiifu-401-42</strain>
    </source>
</reference>
<dbReference type="eggNOG" id="KOG0143">
    <property type="taxonomic scope" value="Eukaryota"/>
</dbReference>
<accession>M4F970</accession>
<reference evidence="5 6" key="1">
    <citation type="journal article" date="2011" name="Nat. Genet.">
        <title>The genome of the mesopolyploid crop species Brassica rapa.</title>
        <authorList>
            <consortium name="Brassica rapa Genome Sequencing Project Consortium"/>
            <person name="Wang X."/>
            <person name="Wang H."/>
            <person name="Wang J."/>
            <person name="Sun R."/>
            <person name="Wu J."/>
            <person name="Liu S."/>
            <person name="Bai Y."/>
            <person name="Mun J.H."/>
            <person name="Bancroft I."/>
            <person name="Cheng F."/>
            <person name="Huang S."/>
            <person name="Li X."/>
            <person name="Hua W."/>
            <person name="Wang J."/>
            <person name="Wang X."/>
            <person name="Freeling M."/>
            <person name="Pires J.C."/>
            <person name="Paterson A.H."/>
            <person name="Chalhoub B."/>
            <person name="Wang B."/>
            <person name="Hayward A."/>
            <person name="Sharpe A.G."/>
            <person name="Park B.S."/>
            <person name="Weisshaar B."/>
            <person name="Liu B."/>
            <person name="Li B."/>
            <person name="Liu B."/>
            <person name="Tong C."/>
            <person name="Song C."/>
            <person name="Duran C."/>
            <person name="Peng C."/>
            <person name="Geng C."/>
            <person name="Koh C."/>
            <person name="Lin C."/>
            <person name="Edwards D."/>
            <person name="Mu D."/>
            <person name="Shen D."/>
            <person name="Soumpourou E."/>
            <person name="Li F."/>
            <person name="Fraser F."/>
            <person name="Conant G."/>
            <person name="Lassalle G."/>
            <person name="King G.J."/>
            <person name="Bonnema G."/>
            <person name="Tang H."/>
            <person name="Wang H."/>
            <person name="Belcram H."/>
            <person name="Zhou H."/>
            <person name="Hirakawa H."/>
            <person name="Abe H."/>
            <person name="Guo H."/>
            <person name="Wang H."/>
            <person name="Jin H."/>
            <person name="Parkin I.A."/>
            <person name="Batley J."/>
            <person name="Kim J.S."/>
            <person name="Just J."/>
            <person name="Li J."/>
            <person name="Xu J."/>
            <person name="Deng J."/>
            <person name="Kim J.A."/>
            <person name="Li J."/>
            <person name="Yu J."/>
            <person name="Meng J."/>
            <person name="Wang J."/>
            <person name="Min J."/>
            <person name="Poulain J."/>
            <person name="Wang J."/>
            <person name="Hatakeyama K."/>
            <person name="Wu K."/>
            <person name="Wang L."/>
            <person name="Fang L."/>
            <person name="Trick M."/>
            <person name="Links M.G."/>
            <person name="Zhao M."/>
            <person name="Jin M."/>
            <person name="Ramchiary N."/>
            <person name="Drou N."/>
            <person name="Berkman P.J."/>
            <person name="Cai Q."/>
            <person name="Huang Q."/>
            <person name="Li R."/>
            <person name="Tabata S."/>
            <person name="Cheng S."/>
            <person name="Zhang S."/>
            <person name="Zhang S."/>
            <person name="Huang S."/>
            <person name="Sato S."/>
            <person name="Sun S."/>
            <person name="Kwon S.J."/>
            <person name="Choi S.R."/>
            <person name="Lee T.H."/>
            <person name="Fan W."/>
            <person name="Zhao X."/>
            <person name="Tan X."/>
            <person name="Xu X."/>
            <person name="Wang Y."/>
            <person name="Qiu Y."/>
            <person name="Yin Y."/>
            <person name="Li Y."/>
            <person name="Du Y."/>
            <person name="Liao Y."/>
            <person name="Lim Y."/>
            <person name="Narusaka Y."/>
            <person name="Wang Y."/>
            <person name="Wang Z."/>
            <person name="Li Z."/>
            <person name="Wang Z."/>
            <person name="Xiong Z."/>
            <person name="Zhang Z."/>
        </authorList>
    </citation>
    <scope>NUCLEOTIDE SEQUENCE [LARGE SCALE GENOMIC DNA]</scope>
    <source>
        <strain evidence="5 6">cv. Chiifu-401-42</strain>
    </source>
</reference>
<dbReference type="HOGENOM" id="CLU_010119_11_2_1"/>